<dbReference type="Pfam" id="PF02806">
    <property type="entry name" value="Alpha-amylase_C"/>
    <property type="match status" value="1"/>
</dbReference>
<keyword evidence="8 9" id="KW-0119">Carbohydrate metabolism</keyword>
<dbReference type="InterPro" id="IPR037439">
    <property type="entry name" value="Branching_enzy"/>
</dbReference>
<sequence length="780" mass="84121">MSPDPTRPTPAPRVPGGAGATRPAAATPATATPATATPAAATPAAATVPPSTVPPSAAPSADDLARLLSGTHHDPHSVLGAHPLQGGTAIRALRPDAELVVALIGDATHELTHVEGGLFAVWVPISDLADYRLAITYGGQTHTVADGYRFLPTLGEVDQHLLREGRHERLWDVLGAHLRSYDTPDGSVAGVSFAVWAPNAQGISVLGDFDGWSGRATPMRSLGSTGVWEVFVPGLAAGTRYKFRVHGADGSVVEKADPMAFGTEVPPSTASIVVDSTHTWADGEWMAARAGRAPHVQPMSAYEVHLGSWRPGLTYLELADQLVAHVRALGFTHVELMPVAEHPFGGSWGYQVTSYYAPTSRFGTPDEFRAFVDALHAAGIGVLVDWVPAHFPKDAWALARFDGTPLYEHADPRRGEQKDWGTLVFDFGRSEVRNFLVANALYWLEEFHVDGLRVDAVASMLYLDYSREAGQWEPNVHGGRENLEAVAFLQEMNATVYKNHPGVVTIAEESTSWPGVTRATHLGGLGFGMKWNMGWMHDTLDYVGHDPVHRSYHHHGVTFSLVYAWSESFVLPISHDEVVYGKGSLWERMPGDAWNKAAGLRGLLGYMWGHPGKKLLFMGQEFGQPSEWSEELGLDWGLLDDERGGALHRGIAQMVGDLNAAYTAHPALWSQDTEPQGFSWIDANDAENNVLSFLRHGADGSVLACVVNFSGSAHEGYRLGLPSAGTWREVLNTDSEVYGGSGVGNLGAVHATDRSWHGRPASADIRIPPLGALWLALESD</sequence>
<dbReference type="Gene3D" id="2.60.40.1180">
    <property type="entry name" value="Golgi alpha-mannosidase II"/>
    <property type="match status" value="1"/>
</dbReference>
<feature type="region of interest" description="Disordered" evidence="10">
    <location>
        <begin position="1"/>
        <end position="61"/>
    </location>
</feature>
<dbReference type="RefSeq" id="WP_265383730.1">
    <property type="nucleotide sequence ID" value="NZ_CP110615.1"/>
</dbReference>
<feature type="active site" description="Nucleophile" evidence="9">
    <location>
        <position position="455"/>
    </location>
</feature>
<evidence type="ECO:0000256" key="6">
    <source>
        <dbReference type="ARBA" id="ARBA00022679"/>
    </source>
</evidence>
<dbReference type="PIRSF" id="PIRSF000463">
    <property type="entry name" value="GlgB"/>
    <property type="match status" value="1"/>
</dbReference>
<comment type="function">
    <text evidence="9">Catalyzes the formation of the alpha-1,6-glucosidic linkages in glycogen by scission of a 1,4-alpha-linked oligosaccharide from growing alpha-1,4-glucan chains and the subsequent attachment of the oligosaccharide to the alpha-1,6 position.</text>
</comment>
<comment type="catalytic activity">
    <reaction evidence="1 9">
        <text>Transfers a segment of a (1-&gt;4)-alpha-D-glucan chain to a primary hydroxy group in a similar glucan chain.</text>
        <dbReference type="EC" id="2.4.1.18"/>
    </reaction>
</comment>
<evidence type="ECO:0000256" key="2">
    <source>
        <dbReference type="ARBA" id="ARBA00004964"/>
    </source>
</evidence>
<evidence type="ECO:0000256" key="4">
    <source>
        <dbReference type="ARBA" id="ARBA00022600"/>
    </source>
</evidence>
<protein>
    <recommendedName>
        <fullName evidence="9">1,4-alpha-glucan branching enzyme GlgB</fullName>
        <ecNumber evidence="9">2.4.1.18</ecNumber>
    </recommendedName>
    <alternativeName>
        <fullName evidence="9">1,4-alpha-D-glucan:1,4-alpha-D-glucan 6-glucosyl-transferase</fullName>
    </alternativeName>
    <alternativeName>
        <fullName evidence="9">Alpha-(1-&gt;4)-glucan branching enzyme</fullName>
    </alternativeName>
    <alternativeName>
        <fullName evidence="9">Glycogen branching enzyme</fullName>
        <shortName evidence="9">BE</shortName>
    </alternativeName>
</protein>
<dbReference type="GO" id="GO:0003844">
    <property type="term" value="F:1,4-alpha-glucan branching enzyme activity"/>
    <property type="evidence" value="ECO:0007669"/>
    <property type="project" value="UniProtKB-EC"/>
</dbReference>
<evidence type="ECO:0000256" key="1">
    <source>
        <dbReference type="ARBA" id="ARBA00000826"/>
    </source>
</evidence>
<dbReference type="InterPro" id="IPR044143">
    <property type="entry name" value="GlgB_N_E_set_prok"/>
</dbReference>
<dbReference type="CDD" id="cd02855">
    <property type="entry name" value="E_set_GBE_prok_N"/>
    <property type="match status" value="1"/>
</dbReference>
<dbReference type="NCBIfam" id="NF008967">
    <property type="entry name" value="PRK12313.1"/>
    <property type="match status" value="1"/>
</dbReference>
<dbReference type="EC" id="2.4.1.18" evidence="9"/>
<dbReference type="PANTHER" id="PTHR43651">
    <property type="entry name" value="1,4-ALPHA-GLUCAN-BRANCHING ENZYME"/>
    <property type="match status" value="1"/>
</dbReference>
<feature type="active site" description="Proton donor" evidence="9">
    <location>
        <position position="508"/>
    </location>
</feature>
<dbReference type="Gene3D" id="3.20.20.80">
    <property type="entry name" value="Glycosidases"/>
    <property type="match status" value="1"/>
</dbReference>
<comment type="similarity">
    <text evidence="3 9">Belongs to the glycosyl hydrolase 13 family. GlgB subfamily.</text>
</comment>
<evidence type="ECO:0000256" key="10">
    <source>
        <dbReference type="SAM" id="MobiDB-lite"/>
    </source>
</evidence>
<dbReference type="Proteomes" id="UP001164965">
    <property type="component" value="Chromosome"/>
</dbReference>
<feature type="compositionally biased region" description="Pro residues" evidence="10">
    <location>
        <begin position="1"/>
        <end position="13"/>
    </location>
</feature>
<keyword evidence="4 9" id="KW-0321">Glycogen metabolism</keyword>
<dbReference type="PANTHER" id="PTHR43651:SF3">
    <property type="entry name" value="1,4-ALPHA-GLUCAN-BRANCHING ENZYME"/>
    <property type="match status" value="1"/>
</dbReference>
<keyword evidence="6 9" id="KW-0808">Transferase</keyword>
<proteinExistence type="inferred from homology"/>
<feature type="domain" description="Glycosyl hydrolase family 13 catalytic" evidence="11">
    <location>
        <begin position="303"/>
        <end position="643"/>
    </location>
</feature>
<dbReference type="Gene3D" id="2.60.40.10">
    <property type="entry name" value="Immunoglobulins"/>
    <property type="match status" value="2"/>
</dbReference>
<dbReference type="InterPro" id="IPR006407">
    <property type="entry name" value="GlgB"/>
</dbReference>
<gene>
    <name evidence="9 12" type="primary">glgB</name>
    <name evidence="12" type="ORF">RHODO2019_04000</name>
</gene>
<dbReference type="Pfam" id="PF22019">
    <property type="entry name" value="GlgB_N"/>
    <property type="match status" value="1"/>
</dbReference>
<dbReference type="InterPro" id="IPR006047">
    <property type="entry name" value="GH13_cat_dom"/>
</dbReference>
<dbReference type="InterPro" id="IPR054169">
    <property type="entry name" value="GlgB_N"/>
</dbReference>
<evidence type="ECO:0000313" key="13">
    <source>
        <dbReference type="Proteomes" id="UP001164965"/>
    </source>
</evidence>
<dbReference type="EMBL" id="CP110615">
    <property type="protein sequence ID" value="UZJ25626.1"/>
    <property type="molecule type" value="Genomic_DNA"/>
</dbReference>
<comment type="pathway">
    <text evidence="2 9">Glycan biosynthesis; glycogen biosynthesis.</text>
</comment>
<accession>A0ABY6P2R1</accession>
<dbReference type="InterPro" id="IPR004193">
    <property type="entry name" value="Glyco_hydro_13_N"/>
</dbReference>
<evidence type="ECO:0000313" key="12">
    <source>
        <dbReference type="EMBL" id="UZJ25626.1"/>
    </source>
</evidence>
<dbReference type="SMART" id="SM00642">
    <property type="entry name" value="Aamy"/>
    <property type="match status" value="1"/>
</dbReference>
<dbReference type="InterPro" id="IPR006048">
    <property type="entry name" value="A-amylase/branching_C"/>
</dbReference>
<dbReference type="SUPFAM" id="SSF51445">
    <property type="entry name" value="(Trans)glycosidases"/>
    <property type="match status" value="1"/>
</dbReference>
<evidence type="ECO:0000259" key="11">
    <source>
        <dbReference type="SMART" id="SM00642"/>
    </source>
</evidence>
<evidence type="ECO:0000256" key="8">
    <source>
        <dbReference type="ARBA" id="ARBA00023277"/>
    </source>
</evidence>
<keyword evidence="5 9" id="KW-0328">Glycosyltransferase</keyword>
<evidence type="ECO:0000256" key="5">
    <source>
        <dbReference type="ARBA" id="ARBA00022676"/>
    </source>
</evidence>
<dbReference type="InterPro" id="IPR013783">
    <property type="entry name" value="Ig-like_fold"/>
</dbReference>
<dbReference type="Pfam" id="PF02922">
    <property type="entry name" value="CBM_48"/>
    <property type="match status" value="1"/>
</dbReference>
<evidence type="ECO:0000256" key="3">
    <source>
        <dbReference type="ARBA" id="ARBA00009000"/>
    </source>
</evidence>
<comment type="subunit">
    <text evidence="9">Monomer.</text>
</comment>
<dbReference type="SUPFAM" id="SSF81296">
    <property type="entry name" value="E set domains"/>
    <property type="match status" value="1"/>
</dbReference>
<dbReference type="CDD" id="cd11322">
    <property type="entry name" value="AmyAc_Glg_BE"/>
    <property type="match status" value="1"/>
</dbReference>
<dbReference type="SUPFAM" id="SSF51011">
    <property type="entry name" value="Glycosyl hydrolase domain"/>
    <property type="match status" value="1"/>
</dbReference>
<organism evidence="12 13">
    <name type="scientific">Rhodococcus antarcticus</name>
    <dbReference type="NCBI Taxonomy" id="2987751"/>
    <lineage>
        <taxon>Bacteria</taxon>
        <taxon>Bacillati</taxon>
        <taxon>Actinomycetota</taxon>
        <taxon>Actinomycetes</taxon>
        <taxon>Mycobacteriales</taxon>
        <taxon>Nocardiaceae</taxon>
        <taxon>Rhodococcus</taxon>
    </lineage>
</organism>
<evidence type="ECO:0000256" key="7">
    <source>
        <dbReference type="ARBA" id="ARBA00023056"/>
    </source>
</evidence>
<evidence type="ECO:0000256" key="9">
    <source>
        <dbReference type="HAMAP-Rule" id="MF_00685"/>
    </source>
</evidence>
<dbReference type="NCBIfam" id="TIGR01515">
    <property type="entry name" value="branching_enzym"/>
    <property type="match status" value="1"/>
</dbReference>
<feature type="compositionally biased region" description="Low complexity" evidence="10">
    <location>
        <begin position="20"/>
        <end position="50"/>
    </location>
</feature>
<dbReference type="HAMAP" id="MF_00685">
    <property type="entry name" value="GlgB"/>
    <property type="match status" value="1"/>
</dbReference>
<reference evidence="12" key="1">
    <citation type="submission" date="2022-10" db="EMBL/GenBank/DDBJ databases">
        <title>Rhodococcus sp.75.</title>
        <authorList>
            <person name="Sun M."/>
        </authorList>
    </citation>
    <scope>NUCLEOTIDE SEQUENCE</scope>
    <source>
        <strain evidence="12">75</strain>
    </source>
</reference>
<keyword evidence="13" id="KW-1185">Reference proteome</keyword>
<dbReference type="InterPro" id="IPR013780">
    <property type="entry name" value="Glyco_hydro_b"/>
</dbReference>
<dbReference type="NCBIfam" id="NF003811">
    <property type="entry name" value="PRK05402.1"/>
    <property type="match status" value="1"/>
</dbReference>
<dbReference type="Pfam" id="PF00128">
    <property type="entry name" value="Alpha-amylase"/>
    <property type="match status" value="1"/>
</dbReference>
<dbReference type="InterPro" id="IPR017853">
    <property type="entry name" value="GH"/>
</dbReference>
<dbReference type="InterPro" id="IPR014756">
    <property type="entry name" value="Ig_E-set"/>
</dbReference>
<keyword evidence="7 9" id="KW-0320">Glycogen biosynthesis</keyword>
<name>A0ABY6P2R1_9NOCA</name>